<gene>
    <name evidence="1" type="ORF">SAMN02910406_01181</name>
</gene>
<accession>A0A1I1GMK9</accession>
<evidence type="ECO:0000313" key="1">
    <source>
        <dbReference type="EMBL" id="SFC11118.1"/>
    </source>
</evidence>
<organism evidence="1 2">
    <name type="scientific">Ruminococcus albus</name>
    <dbReference type="NCBI Taxonomy" id="1264"/>
    <lineage>
        <taxon>Bacteria</taxon>
        <taxon>Bacillati</taxon>
        <taxon>Bacillota</taxon>
        <taxon>Clostridia</taxon>
        <taxon>Eubacteriales</taxon>
        <taxon>Oscillospiraceae</taxon>
        <taxon>Ruminococcus</taxon>
    </lineage>
</organism>
<dbReference type="EMBL" id="FOKQ01000007">
    <property type="protein sequence ID" value="SFC11118.1"/>
    <property type="molecule type" value="Genomic_DNA"/>
</dbReference>
<protein>
    <submittedName>
        <fullName evidence="1">Uncharacterized protein</fullName>
    </submittedName>
</protein>
<dbReference type="RefSeq" id="WP_074960628.1">
    <property type="nucleotide sequence ID" value="NZ_FOKQ01000007.1"/>
</dbReference>
<evidence type="ECO:0000313" key="2">
    <source>
        <dbReference type="Proteomes" id="UP000182192"/>
    </source>
</evidence>
<sequence>MVSKKGKRKIVYDDKVYYWYVRVTEESHRINIISEDKKVRICVPFRDTEESVTPGTVRELLEKHFADQKAVTEI</sequence>
<reference evidence="1 2" key="1">
    <citation type="submission" date="2016-10" db="EMBL/GenBank/DDBJ databases">
        <authorList>
            <person name="de Groot N.N."/>
        </authorList>
    </citation>
    <scope>NUCLEOTIDE SEQUENCE [LARGE SCALE GENOMIC DNA]</scope>
    <source>
        <strain evidence="1 2">AR67</strain>
    </source>
</reference>
<dbReference type="AlphaFoldDB" id="A0A1I1GMK9"/>
<name>A0A1I1GMK9_RUMAL</name>
<dbReference type="OrthoDB" id="1822753at2"/>
<proteinExistence type="predicted"/>
<dbReference type="Proteomes" id="UP000182192">
    <property type="component" value="Unassembled WGS sequence"/>
</dbReference>